<keyword evidence="11" id="KW-1185">Reference proteome</keyword>
<dbReference type="InterPro" id="IPR011606">
    <property type="entry name" value="Brnchd-chn_aa_trnsp_permease"/>
</dbReference>
<name>A0A391P0Y2_9FIRM</name>
<keyword evidence="6 9" id="KW-1133">Transmembrane helix</keyword>
<dbReference type="AlphaFoldDB" id="A0A391P0Y2"/>
<accession>A0A391P0Y2</accession>
<evidence type="ECO:0000256" key="2">
    <source>
        <dbReference type="ARBA" id="ARBA00010735"/>
    </source>
</evidence>
<evidence type="ECO:0000256" key="4">
    <source>
        <dbReference type="ARBA" id="ARBA00022475"/>
    </source>
</evidence>
<evidence type="ECO:0000256" key="8">
    <source>
        <dbReference type="SAM" id="MobiDB-lite"/>
    </source>
</evidence>
<keyword evidence="7 9" id="KW-0472">Membrane</keyword>
<keyword evidence="4" id="KW-1003">Cell membrane</keyword>
<dbReference type="Proteomes" id="UP000265643">
    <property type="component" value="Unassembled WGS sequence"/>
</dbReference>
<sequence>MRETKRTWFAKGMKDGIPIALGYFAVAFTLGIAAKNAGFTPFQSFLISFTNNASAGEFAGITLVAAGAGYLEVAIMELITNARYLLMSCALSQKLSPETSMIHRLLISYDVTDELFGICISVPGKLSPYYAFGAYMMALPGWSLGSAMGTLMGSVLPANVVSALSVGLYGMFLAVIIPPARKSKILAGVVLISMIASFGFTKLPWIRSLSAGTRTILLTLLIAGGAAVLFPVEDEETPKEQESDGERKGAGNES</sequence>
<dbReference type="EMBL" id="BHGK01000001">
    <property type="protein sequence ID" value="GCA67614.1"/>
    <property type="molecule type" value="Genomic_DNA"/>
</dbReference>
<evidence type="ECO:0000256" key="9">
    <source>
        <dbReference type="SAM" id="Phobius"/>
    </source>
</evidence>
<comment type="subcellular location">
    <subcellularLocation>
        <location evidence="1">Cell membrane</location>
        <topology evidence="1">Multi-pass membrane protein</topology>
    </subcellularLocation>
</comment>
<evidence type="ECO:0000313" key="10">
    <source>
        <dbReference type="EMBL" id="GCA67614.1"/>
    </source>
</evidence>
<feature type="transmembrane region" description="Helical" evidence="9">
    <location>
        <begin position="129"/>
        <end position="152"/>
    </location>
</feature>
<reference evidence="11" key="1">
    <citation type="submission" date="2018-09" db="EMBL/GenBank/DDBJ databases">
        <title>Draft Genome Sequence of Mediterraneibacter sp. KCTC 15684.</title>
        <authorList>
            <person name="Kim J.S."/>
            <person name="Han K.I."/>
            <person name="Suh M.K."/>
            <person name="Lee K.C."/>
            <person name="Eom M.K."/>
            <person name="Lee J.H."/>
            <person name="Park S.H."/>
            <person name="Kang S.W."/>
            <person name="Park J.E."/>
            <person name="Oh B.S."/>
            <person name="Yu S.Y."/>
            <person name="Choi S.H."/>
            <person name="Lee D.H."/>
            <person name="Yoon H."/>
            <person name="Kim B."/>
            <person name="Yang S.J."/>
            <person name="Lee J.S."/>
        </authorList>
    </citation>
    <scope>NUCLEOTIDE SEQUENCE [LARGE SCALE GENOMIC DNA]</scope>
    <source>
        <strain evidence="11">KCTC 15684</strain>
    </source>
</reference>
<evidence type="ECO:0000256" key="7">
    <source>
        <dbReference type="ARBA" id="ARBA00023136"/>
    </source>
</evidence>
<dbReference type="GO" id="GO:0005886">
    <property type="term" value="C:plasma membrane"/>
    <property type="evidence" value="ECO:0007669"/>
    <property type="project" value="UniProtKB-SubCell"/>
</dbReference>
<protein>
    <recommendedName>
        <fullName evidence="12">Branched-chain amino acid ABC transporter permease</fullName>
    </recommendedName>
</protein>
<organism evidence="10 11">
    <name type="scientific">Mediterraneibacter butyricigenes</name>
    <dbReference type="NCBI Taxonomy" id="2316025"/>
    <lineage>
        <taxon>Bacteria</taxon>
        <taxon>Bacillati</taxon>
        <taxon>Bacillota</taxon>
        <taxon>Clostridia</taxon>
        <taxon>Lachnospirales</taxon>
        <taxon>Lachnospiraceae</taxon>
        <taxon>Mediterraneibacter</taxon>
    </lineage>
</organism>
<evidence type="ECO:0000256" key="3">
    <source>
        <dbReference type="ARBA" id="ARBA00022448"/>
    </source>
</evidence>
<dbReference type="PANTHER" id="PTHR34979:SF1">
    <property type="entry name" value="INNER MEMBRANE PROTEIN YGAZ"/>
    <property type="match status" value="1"/>
</dbReference>
<feature type="transmembrane region" description="Helical" evidence="9">
    <location>
        <begin position="158"/>
        <end position="178"/>
    </location>
</feature>
<comment type="similarity">
    <text evidence="2">Belongs to the AzlC family.</text>
</comment>
<keyword evidence="3" id="KW-0813">Transport</keyword>
<feature type="transmembrane region" description="Helical" evidence="9">
    <location>
        <begin position="20"/>
        <end position="38"/>
    </location>
</feature>
<evidence type="ECO:0000256" key="5">
    <source>
        <dbReference type="ARBA" id="ARBA00022692"/>
    </source>
</evidence>
<dbReference type="GO" id="GO:1903785">
    <property type="term" value="P:L-valine transmembrane transport"/>
    <property type="evidence" value="ECO:0007669"/>
    <property type="project" value="TreeGrafter"/>
</dbReference>
<evidence type="ECO:0008006" key="12">
    <source>
        <dbReference type="Google" id="ProtNLM"/>
    </source>
</evidence>
<feature type="region of interest" description="Disordered" evidence="8">
    <location>
        <begin position="233"/>
        <end position="254"/>
    </location>
</feature>
<dbReference type="PANTHER" id="PTHR34979">
    <property type="entry name" value="INNER MEMBRANE PROTEIN YGAZ"/>
    <property type="match status" value="1"/>
</dbReference>
<feature type="compositionally biased region" description="Basic and acidic residues" evidence="8">
    <location>
        <begin position="238"/>
        <end position="254"/>
    </location>
</feature>
<keyword evidence="5 9" id="KW-0812">Transmembrane</keyword>
<comment type="caution">
    <text evidence="10">The sequence shown here is derived from an EMBL/GenBank/DDBJ whole genome shotgun (WGS) entry which is preliminary data.</text>
</comment>
<gene>
    <name evidence="10" type="ORF">KGMB01110_20500</name>
</gene>
<dbReference type="RefSeq" id="WP_119298216.1">
    <property type="nucleotide sequence ID" value="NZ_BHGK01000001.1"/>
</dbReference>
<feature type="transmembrane region" description="Helical" evidence="9">
    <location>
        <begin position="211"/>
        <end position="232"/>
    </location>
</feature>
<evidence type="ECO:0000313" key="11">
    <source>
        <dbReference type="Proteomes" id="UP000265643"/>
    </source>
</evidence>
<feature type="transmembrane region" description="Helical" evidence="9">
    <location>
        <begin position="185"/>
        <end position="205"/>
    </location>
</feature>
<feature type="transmembrane region" description="Helical" evidence="9">
    <location>
        <begin position="58"/>
        <end position="79"/>
    </location>
</feature>
<evidence type="ECO:0000256" key="1">
    <source>
        <dbReference type="ARBA" id="ARBA00004651"/>
    </source>
</evidence>
<dbReference type="Pfam" id="PF03591">
    <property type="entry name" value="AzlC"/>
    <property type="match status" value="1"/>
</dbReference>
<proteinExistence type="inferred from homology"/>
<evidence type="ECO:0000256" key="6">
    <source>
        <dbReference type="ARBA" id="ARBA00022989"/>
    </source>
</evidence>